<evidence type="ECO:0000256" key="7">
    <source>
        <dbReference type="ARBA" id="ARBA00022917"/>
    </source>
</evidence>
<dbReference type="PANTHER" id="PTHR46264">
    <property type="entry name" value="TYROSINE-TRNA LIGASE"/>
    <property type="match status" value="1"/>
</dbReference>
<comment type="similarity">
    <text evidence="2 11">Belongs to the class-I aminoacyl-tRNA synthetase family.</text>
</comment>
<evidence type="ECO:0000256" key="12">
    <source>
        <dbReference type="SAM" id="MobiDB-lite"/>
    </source>
</evidence>
<keyword evidence="4 11" id="KW-0436">Ligase</keyword>
<evidence type="ECO:0000256" key="11">
    <source>
        <dbReference type="RuleBase" id="RU363036"/>
    </source>
</evidence>
<dbReference type="GO" id="GO:0005524">
    <property type="term" value="F:ATP binding"/>
    <property type="evidence" value="ECO:0007669"/>
    <property type="project" value="UniProtKB-KW"/>
</dbReference>
<evidence type="ECO:0000256" key="4">
    <source>
        <dbReference type="ARBA" id="ARBA00022598"/>
    </source>
</evidence>
<dbReference type="InterPro" id="IPR023617">
    <property type="entry name" value="Tyr-tRNA-ligase_arc/euk-type"/>
</dbReference>
<evidence type="ECO:0000256" key="3">
    <source>
        <dbReference type="ARBA" id="ARBA00013160"/>
    </source>
</evidence>
<dbReference type="Pfam" id="PF00579">
    <property type="entry name" value="tRNA-synt_1b"/>
    <property type="match status" value="1"/>
</dbReference>
<keyword evidence="7 11" id="KW-0648">Protein biosynthesis</keyword>
<name>A0A5J4WL81_9EUKA</name>
<dbReference type="InterPro" id="IPR050489">
    <property type="entry name" value="Tyr-tRNA_synthase"/>
</dbReference>
<evidence type="ECO:0000256" key="9">
    <source>
        <dbReference type="ARBA" id="ARBA00033323"/>
    </source>
</evidence>
<dbReference type="EC" id="6.1.1.1" evidence="3"/>
<dbReference type="AlphaFoldDB" id="A0A5J4WL81"/>
<dbReference type="PIRSF" id="PIRSF006588">
    <property type="entry name" value="TyrRS_arch_euk"/>
    <property type="match status" value="1"/>
</dbReference>
<organism evidence="13 14">
    <name type="scientific">Streblomastix strix</name>
    <dbReference type="NCBI Taxonomy" id="222440"/>
    <lineage>
        <taxon>Eukaryota</taxon>
        <taxon>Metamonada</taxon>
        <taxon>Preaxostyla</taxon>
        <taxon>Oxymonadida</taxon>
        <taxon>Streblomastigidae</taxon>
        <taxon>Streblomastix</taxon>
    </lineage>
</organism>
<feature type="compositionally biased region" description="Polar residues" evidence="12">
    <location>
        <begin position="361"/>
        <end position="373"/>
    </location>
</feature>
<evidence type="ECO:0000313" key="13">
    <source>
        <dbReference type="EMBL" id="KAA6395817.1"/>
    </source>
</evidence>
<dbReference type="OrthoDB" id="197206at2759"/>
<feature type="region of interest" description="Disordered" evidence="12">
    <location>
        <begin position="350"/>
        <end position="373"/>
    </location>
</feature>
<dbReference type="SUPFAM" id="SSF52374">
    <property type="entry name" value="Nucleotidylyl transferase"/>
    <property type="match status" value="1"/>
</dbReference>
<evidence type="ECO:0000313" key="14">
    <source>
        <dbReference type="Proteomes" id="UP000324800"/>
    </source>
</evidence>
<dbReference type="InterPro" id="IPR002305">
    <property type="entry name" value="aa-tRNA-synth_Ic"/>
</dbReference>
<dbReference type="GO" id="GO:0004831">
    <property type="term" value="F:tyrosine-tRNA ligase activity"/>
    <property type="evidence" value="ECO:0007669"/>
    <property type="project" value="UniProtKB-EC"/>
</dbReference>
<evidence type="ECO:0000256" key="10">
    <source>
        <dbReference type="ARBA" id="ARBA00048248"/>
    </source>
</evidence>
<keyword evidence="8 11" id="KW-0030">Aminoacyl-tRNA synthetase</keyword>
<dbReference type="NCBIfam" id="NF006330">
    <property type="entry name" value="PRK08560.1"/>
    <property type="match status" value="1"/>
</dbReference>
<evidence type="ECO:0000256" key="5">
    <source>
        <dbReference type="ARBA" id="ARBA00022741"/>
    </source>
</evidence>
<comment type="catalytic activity">
    <reaction evidence="10">
        <text>tRNA(Tyr) + L-tyrosine + ATP = L-tyrosyl-tRNA(Tyr) + AMP + diphosphate + H(+)</text>
        <dbReference type="Rhea" id="RHEA:10220"/>
        <dbReference type="Rhea" id="RHEA-COMP:9706"/>
        <dbReference type="Rhea" id="RHEA-COMP:9707"/>
        <dbReference type="ChEBI" id="CHEBI:15378"/>
        <dbReference type="ChEBI" id="CHEBI:30616"/>
        <dbReference type="ChEBI" id="CHEBI:33019"/>
        <dbReference type="ChEBI" id="CHEBI:58315"/>
        <dbReference type="ChEBI" id="CHEBI:78442"/>
        <dbReference type="ChEBI" id="CHEBI:78536"/>
        <dbReference type="ChEBI" id="CHEBI:456215"/>
        <dbReference type="EC" id="6.1.1.1"/>
    </reaction>
</comment>
<dbReference type="GO" id="GO:0006437">
    <property type="term" value="P:tyrosyl-tRNA aminoacylation"/>
    <property type="evidence" value="ECO:0007669"/>
    <property type="project" value="TreeGrafter"/>
</dbReference>
<evidence type="ECO:0000256" key="8">
    <source>
        <dbReference type="ARBA" id="ARBA00023146"/>
    </source>
</evidence>
<comment type="caution">
    <text evidence="13">The sequence shown here is derived from an EMBL/GenBank/DDBJ whole genome shotgun (WGS) entry which is preliminary data.</text>
</comment>
<dbReference type="EMBL" id="SNRW01001585">
    <property type="protein sequence ID" value="KAA6395817.1"/>
    <property type="molecule type" value="Genomic_DNA"/>
</dbReference>
<evidence type="ECO:0000256" key="6">
    <source>
        <dbReference type="ARBA" id="ARBA00022840"/>
    </source>
</evidence>
<evidence type="ECO:0000256" key="2">
    <source>
        <dbReference type="ARBA" id="ARBA00005594"/>
    </source>
</evidence>
<keyword evidence="5 11" id="KW-0547">Nucleotide-binding</keyword>
<proteinExistence type="inferred from homology"/>
<dbReference type="InterPro" id="IPR014729">
    <property type="entry name" value="Rossmann-like_a/b/a_fold"/>
</dbReference>
<protein>
    <recommendedName>
        <fullName evidence="3">tyrosine--tRNA ligase</fullName>
        <ecNumber evidence="3">6.1.1.1</ecNumber>
    </recommendedName>
    <alternativeName>
        <fullName evidence="9">Tyrosyl-tRNA synthetase</fullName>
    </alternativeName>
</protein>
<evidence type="ECO:0000256" key="1">
    <source>
        <dbReference type="ARBA" id="ARBA00002025"/>
    </source>
</evidence>
<dbReference type="Proteomes" id="UP000324800">
    <property type="component" value="Unassembled WGS sequence"/>
</dbReference>
<dbReference type="GO" id="GO:0005737">
    <property type="term" value="C:cytoplasm"/>
    <property type="evidence" value="ECO:0007669"/>
    <property type="project" value="TreeGrafter"/>
</dbReference>
<accession>A0A5J4WL81</accession>
<keyword evidence="6 11" id="KW-0067">ATP-binding</keyword>
<gene>
    <name evidence="13" type="ORF">EZS28_008654</name>
</gene>
<dbReference type="Gene3D" id="3.40.50.620">
    <property type="entry name" value="HUPs"/>
    <property type="match status" value="2"/>
</dbReference>
<comment type="function">
    <text evidence="1">Catalyzes the attachment of tyrosine to tRNA(Tyr) in a two-step reaction: tyrosine is first activated by ATP to form Tyr-AMP and then transferred to the acceptor end of tRNA(Tyr).</text>
</comment>
<reference evidence="13 14" key="1">
    <citation type="submission" date="2019-03" db="EMBL/GenBank/DDBJ databases">
        <title>Single cell metagenomics reveals metabolic interactions within the superorganism composed of flagellate Streblomastix strix and complex community of Bacteroidetes bacteria on its surface.</title>
        <authorList>
            <person name="Treitli S.C."/>
            <person name="Kolisko M."/>
            <person name="Husnik F."/>
            <person name="Keeling P."/>
            <person name="Hampl V."/>
        </authorList>
    </citation>
    <scope>NUCLEOTIDE SEQUENCE [LARGE SCALE GENOMIC DNA]</scope>
    <source>
        <strain evidence="13">ST1C</strain>
    </source>
</reference>
<dbReference type="FunFam" id="3.40.50.620:FF:000085">
    <property type="entry name" value="Tyrosine--tRNA ligase 1 cytoplasmic"/>
    <property type="match status" value="1"/>
</dbReference>
<dbReference type="PANTHER" id="PTHR46264:SF4">
    <property type="entry name" value="TYROSINE--TRNA LIGASE, CYTOPLASMIC"/>
    <property type="match status" value="1"/>
</dbReference>
<sequence>MSTLGSSKENSVEERLQTILSIAAECVSEAELRALLESQKEIICYDGFEPSGRMHLAQAVLKAHIVRCLTGAGCKFVLWVADWFAKMNHKSGGDMKKIHRLGEYFIEVWKSLGIDNCDSVQILWARDEIGSNAAYWELVMDIAQTFTVKRITRCSQIMGRTDSDTLSGSQILYPCMQCADIFNLNADICQLGTDQRKVNMLAREYCEAKGRKKPIILSHNMLMGLSEGQAKMSKSNPMSAIFVDDEAELVREKIEKSFCPQDTTENSPLFNWIKFLILPVNGSLTIGERTYTTYESVQAAVDDKSFAWQYLKPSVSNVINAMLEPVRQHFKSTSELRQLKADVEAISAQSFQQKKQENAQEDQNIQEQQTEKS</sequence>